<dbReference type="Proteomes" id="UP001597511">
    <property type="component" value="Unassembled WGS sequence"/>
</dbReference>
<proteinExistence type="inferred from homology"/>
<dbReference type="SUPFAM" id="SSF49785">
    <property type="entry name" value="Galactose-binding domain-like"/>
    <property type="match status" value="1"/>
</dbReference>
<accession>A0ABW6A2K7</accession>
<evidence type="ECO:0000313" key="14">
    <source>
        <dbReference type="Proteomes" id="UP001597511"/>
    </source>
</evidence>
<dbReference type="PROSITE" id="PS00719">
    <property type="entry name" value="GLYCOSYL_HYDROL_F2_1"/>
    <property type="match status" value="1"/>
</dbReference>
<evidence type="ECO:0000256" key="10">
    <source>
        <dbReference type="RuleBase" id="RU361154"/>
    </source>
</evidence>
<dbReference type="SUPFAM" id="SSF74650">
    <property type="entry name" value="Galactose mutarotase-like"/>
    <property type="match status" value="1"/>
</dbReference>
<dbReference type="InterPro" id="IPR008979">
    <property type="entry name" value="Galactose-bd-like_sf"/>
</dbReference>
<dbReference type="InterPro" id="IPR013783">
    <property type="entry name" value="Ig-like_fold"/>
</dbReference>
<evidence type="ECO:0000256" key="8">
    <source>
        <dbReference type="ARBA" id="ARBA00023295"/>
    </source>
</evidence>
<dbReference type="Gene3D" id="2.70.98.10">
    <property type="match status" value="1"/>
</dbReference>
<evidence type="ECO:0000259" key="12">
    <source>
        <dbReference type="SMART" id="SM01038"/>
    </source>
</evidence>
<keyword evidence="8 10" id="KW-0326">Glycosidase</keyword>
<gene>
    <name evidence="13" type="ORF">ACFS6H_07580</name>
</gene>
<evidence type="ECO:0000256" key="1">
    <source>
        <dbReference type="ARBA" id="ARBA00001412"/>
    </source>
</evidence>
<dbReference type="InterPro" id="IPR050347">
    <property type="entry name" value="Bact_Beta-galactosidase"/>
</dbReference>
<keyword evidence="6 10" id="KW-0378">Hydrolase</keyword>
<evidence type="ECO:0000256" key="11">
    <source>
        <dbReference type="SAM" id="SignalP"/>
    </source>
</evidence>
<feature type="signal peptide" evidence="11">
    <location>
        <begin position="1"/>
        <end position="21"/>
    </location>
</feature>
<name>A0ABW6A2K7_9BACT</name>
<evidence type="ECO:0000256" key="4">
    <source>
        <dbReference type="ARBA" id="ARBA00011245"/>
    </source>
</evidence>
<comment type="subunit">
    <text evidence="4">Monomer.</text>
</comment>
<dbReference type="InterPro" id="IPR014718">
    <property type="entry name" value="GH-type_carb-bd"/>
</dbReference>
<dbReference type="EC" id="3.2.1.23" evidence="5 10"/>
<dbReference type="SUPFAM" id="SSF49303">
    <property type="entry name" value="beta-Galactosidase/glucuronidase domain"/>
    <property type="match status" value="2"/>
</dbReference>
<dbReference type="InterPro" id="IPR017853">
    <property type="entry name" value="GH"/>
</dbReference>
<dbReference type="InterPro" id="IPR006104">
    <property type="entry name" value="Glyco_hydro_2_N"/>
</dbReference>
<evidence type="ECO:0000256" key="5">
    <source>
        <dbReference type="ARBA" id="ARBA00012756"/>
    </source>
</evidence>
<comment type="caution">
    <text evidence="13">The sequence shown here is derived from an EMBL/GenBank/DDBJ whole genome shotgun (WGS) entry which is preliminary data.</text>
</comment>
<keyword evidence="14" id="KW-1185">Reference proteome</keyword>
<evidence type="ECO:0000256" key="7">
    <source>
        <dbReference type="ARBA" id="ARBA00022837"/>
    </source>
</evidence>
<dbReference type="InterPro" id="IPR036156">
    <property type="entry name" value="Beta-gal/glucu_dom_sf"/>
</dbReference>
<dbReference type="InterPro" id="IPR006101">
    <property type="entry name" value="Glyco_hydro_2"/>
</dbReference>
<keyword evidence="7" id="KW-0106">Calcium</keyword>
<dbReference type="PANTHER" id="PTHR46323:SF2">
    <property type="entry name" value="BETA-GALACTOSIDASE"/>
    <property type="match status" value="1"/>
</dbReference>
<reference evidence="14" key="1">
    <citation type="journal article" date="2019" name="Int. J. Syst. Evol. Microbiol.">
        <title>The Global Catalogue of Microorganisms (GCM) 10K type strain sequencing project: providing services to taxonomists for standard genome sequencing and annotation.</title>
        <authorList>
            <consortium name="The Broad Institute Genomics Platform"/>
            <consortium name="The Broad Institute Genome Sequencing Center for Infectious Disease"/>
            <person name="Wu L."/>
            <person name="Ma J."/>
        </authorList>
    </citation>
    <scope>NUCLEOTIDE SEQUENCE [LARGE SCALE GENOMIC DNA]</scope>
    <source>
        <strain evidence="14">KCTC 23299</strain>
    </source>
</reference>
<dbReference type="InterPro" id="IPR032312">
    <property type="entry name" value="LacZ_4"/>
</dbReference>
<feature type="chain" id="PRO_5046834142" description="Beta-galactosidase" evidence="11">
    <location>
        <begin position="22"/>
        <end position="1036"/>
    </location>
</feature>
<dbReference type="EMBL" id="JBHUOZ010000001">
    <property type="protein sequence ID" value="MFD2919560.1"/>
    <property type="molecule type" value="Genomic_DNA"/>
</dbReference>
<dbReference type="SUPFAM" id="SSF51445">
    <property type="entry name" value="(Trans)glycosidases"/>
    <property type="match status" value="1"/>
</dbReference>
<keyword evidence="11" id="KW-0732">Signal</keyword>
<evidence type="ECO:0000256" key="2">
    <source>
        <dbReference type="ARBA" id="ARBA00001913"/>
    </source>
</evidence>
<dbReference type="InterPro" id="IPR006102">
    <property type="entry name" value="Ig-like_GH2"/>
</dbReference>
<dbReference type="InterPro" id="IPR004199">
    <property type="entry name" value="B-gal_small/dom_5"/>
</dbReference>
<dbReference type="Gene3D" id="2.60.40.10">
    <property type="entry name" value="Immunoglobulins"/>
    <property type="match status" value="2"/>
</dbReference>
<evidence type="ECO:0000313" key="13">
    <source>
        <dbReference type="EMBL" id="MFD2919560.1"/>
    </source>
</evidence>
<sequence length="1036" mass="118821">MVKKSCFVFLFVLFIVNIIAAQEINNDWENPASPVHNTMKPAAWFIPYPGETAALSKGNSPFVQSLDGIWKFNLVNTPAERPTAFYKDNYDLRKWHDIKVPASWQTEGFDRFIFTDVEYPIPVNPPYVPADYNPVGSYKKSFTVPAGWKDKDVFIHFGAVSSFFYLWINEQYIGFSKDSKTEAKFNITPYLKKGQNTVSVQVFRFSDGSYLEGQDMWKLSGIERSVYLTARPPFSVYDFFVKASLDNQYKDGIFNLKIAFNKKPSAREAQQAVQVKIIDEEANNKILFQATPAITANGEVSINEVFPGIKKWNAETPHLYTLIINHLNKDGKIIESISHKIGFRKAEILHGLFLVNGVAVKFKGVNRHEFDMINGKVITREQMIRDIKLFKEYNINAVRNSHYPNAPEWYALCDQYGIYVVDEANIECDGMSFSPLKTLSDKAGWKNAYLNRTERMFETNKNFTSVITWSLGNESQMGDNFMATYQYLKSVDDSRPVAYEPASRTDYSDVFFPMYKSLNVMQEYVKEWRSKPYIQCEYAHMMGNSGGNLKEYWDLIYSNEQLQGGYIWDFSDQTFKIKDKNGRDIWGYGRDMGKVGETSDTSFCADGLFSADRKPHPQAFELKKIYQNIHFSPVDFAANKIDITNRFDFTNLSQYNFEWYIKGNGVMMAQGKLGRLDIAPHTTKTIQLNTPVLDVQPGVEYFLTINAKTKQELPLLPADFLVAFEQFKLPVYIEKQSEAISDLPSLELLQTNNEVKIFTSSFTVLFDKKNGWLSGYDLQGMAILKDALAPHFWRTATDNDIGNSQQIRCAVWQDPLKTAVLDSITVKQLDKQHIEVSTFHYLPDVKANYLAKYRVAANGYVQVNIEMLASAGDFPEMPRFGMRVVLHKAFDNVKWFGRGPFDNYEDRKSAATIDMYQMPADSLFHPYARAQESGYRTDVRWISLTNKQGLGLMAEGDPVISTGVLHFDMHKLEFNKDAPENNHGGSMTNDDLVWWNIDYRQMGVGGDNSWGAKPHARYLLPYRNYQYTFTLRPVKP</sequence>
<comment type="similarity">
    <text evidence="3 10">Belongs to the glycosyl hydrolase 2 family.</text>
</comment>
<dbReference type="Gene3D" id="3.20.20.80">
    <property type="entry name" value="Glycosidases"/>
    <property type="match status" value="1"/>
</dbReference>
<dbReference type="InterPro" id="IPR006103">
    <property type="entry name" value="Glyco_hydro_2_cat"/>
</dbReference>
<dbReference type="InterPro" id="IPR011013">
    <property type="entry name" value="Gal_mutarotase_sf_dom"/>
</dbReference>
<dbReference type="Pfam" id="PF02837">
    <property type="entry name" value="Glyco_hydro_2_N"/>
    <property type="match status" value="1"/>
</dbReference>
<dbReference type="Pfam" id="PF16353">
    <property type="entry name" value="LacZ_4"/>
    <property type="match status" value="1"/>
</dbReference>
<dbReference type="Pfam" id="PF02929">
    <property type="entry name" value="Bgal_small_N"/>
    <property type="match status" value="1"/>
</dbReference>
<dbReference type="GO" id="GO:0016787">
    <property type="term" value="F:hydrolase activity"/>
    <property type="evidence" value="ECO:0007669"/>
    <property type="project" value="UniProtKB-KW"/>
</dbReference>
<evidence type="ECO:0000256" key="9">
    <source>
        <dbReference type="ARBA" id="ARBA00032230"/>
    </source>
</evidence>
<dbReference type="Pfam" id="PF02836">
    <property type="entry name" value="Glyco_hydro_2_C"/>
    <property type="match status" value="1"/>
</dbReference>
<comment type="cofactor">
    <cofactor evidence="2">
        <name>Ca(2+)</name>
        <dbReference type="ChEBI" id="CHEBI:29108"/>
    </cofactor>
</comment>
<dbReference type="PANTHER" id="PTHR46323">
    <property type="entry name" value="BETA-GALACTOSIDASE"/>
    <property type="match status" value="1"/>
</dbReference>
<evidence type="ECO:0000256" key="6">
    <source>
        <dbReference type="ARBA" id="ARBA00022801"/>
    </source>
</evidence>
<dbReference type="Pfam" id="PF00703">
    <property type="entry name" value="Glyco_hydro_2"/>
    <property type="match status" value="1"/>
</dbReference>
<dbReference type="RefSeq" id="WP_386097239.1">
    <property type="nucleotide sequence ID" value="NZ_JBHUOZ010000001.1"/>
</dbReference>
<protein>
    <recommendedName>
        <fullName evidence="5 10">Beta-galactosidase</fullName>
        <ecNumber evidence="5 10">3.2.1.23</ecNumber>
    </recommendedName>
    <alternativeName>
        <fullName evidence="9 10">Lactase</fullName>
    </alternativeName>
</protein>
<feature type="domain" description="Beta galactosidase small chain/" evidence="12">
    <location>
        <begin position="756"/>
        <end position="1032"/>
    </location>
</feature>
<dbReference type="Gene3D" id="2.60.120.260">
    <property type="entry name" value="Galactose-binding domain-like"/>
    <property type="match status" value="1"/>
</dbReference>
<evidence type="ECO:0000256" key="3">
    <source>
        <dbReference type="ARBA" id="ARBA00007401"/>
    </source>
</evidence>
<comment type="catalytic activity">
    <reaction evidence="1 10">
        <text>Hydrolysis of terminal non-reducing beta-D-galactose residues in beta-D-galactosides.</text>
        <dbReference type="EC" id="3.2.1.23"/>
    </reaction>
</comment>
<dbReference type="InterPro" id="IPR023230">
    <property type="entry name" value="Glyco_hydro_2_CS"/>
</dbReference>
<organism evidence="13 14">
    <name type="scientific">Terrimonas rubra</name>
    <dbReference type="NCBI Taxonomy" id="1035890"/>
    <lineage>
        <taxon>Bacteria</taxon>
        <taxon>Pseudomonadati</taxon>
        <taxon>Bacteroidota</taxon>
        <taxon>Chitinophagia</taxon>
        <taxon>Chitinophagales</taxon>
        <taxon>Chitinophagaceae</taxon>
        <taxon>Terrimonas</taxon>
    </lineage>
</organism>
<dbReference type="PRINTS" id="PR00132">
    <property type="entry name" value="GLHYDRLASE2"/>
</dbReference>
<dbReference type="SMART" id="SM01038">
    <property type="entry name" value="Bgal_small_N"/>
    <property type="match status" value="1"/>
</dbReference>